<protein>
    <submittedName>
        <fullName evidence="1">Uncharacterized protein</fullName>
    </submittedName>
</protein>
<dbReference type="AlphaFoldDB" id="A0A087CQ51"/>
<dbReference type="STRING" id="78346.BRUM_1766"/>
<dbReference type="EMBL" id="JGZL01000016">
    <property type="protein sequence ID" value="KFI85401.1"/>
    <property type="molecule type" value="Genomic_DNA"/>
</dbReference>
<comment type="caution">
    <text evidence="1">The sequence shown here is derived from an EMBL/GenBank/DDBJ whole genome shotgun (WGS) entry which is preliminary data.</text>
</comment>
<proteinExistence type="predicted"/>
<dbReference type="Proteomes" id="UP000029078">
    <property type="component" value="Unassembled WGS sequence"/>
</dbReference>
<accession>A0A087CQ51</accession>
<name>A0A087CQ51_BIFRU</name>
<evidence type="ECO:0000313" key="2">
    <source>
        <dbReference type="Proteomes" id="UP000029078"/>
    </source>
</evidence>
<sequence length="120" mass="13039">MCPTCPILQNRTFAGSISGSECPILGKRTSKPCGMCLTCLILQNRSRVVFCRCHGCPILQKRTLRVRIWAFVCPILQNRTRGVCVSAVGCAACEVHGTCGTHVGAGMVYAWFMGMNGRNV</sequence>
<keyword evidence="2" id="KW-1185">Reference proteome</keyword>
<evidence type="ECO:0000313" key="1">
    <source>
        <dbReference type="EMBL" id="KFI85401.1"/>
    </source>
</evidence>
<reference evidence="1 2" key="1">
    <citation type="submission" date="2014-03" db="EMBL/GenBank/DDBJ databases">
        <title>Genomics of Bifidobacteria.</title>
        <authorList>
            <person name="Ventura M."/>
            <person name="Milani C."/>
            <person name="Lugli G.A."/>
        </authorList>
    </citation>
    <scope>NUCLEOTIDE SEQUENCE [LARGE SCALE GENOMIC DNA]</scope>
    <source>
        <strain evidence="1 2">LMG 21811</strain>
    </source>
</reference>
<gene>
    <name evidence="1" type="ORF">BRUM_1766</name>
</gene>
<organism evidence="1 2">
    <name type="scientific">Bifidobacterium ruminantium</name>
    <dbReference type="NCBI Taxonomy" id="78346"/>
    <lineage>
        <taxon>Bacteria</taxon>
        <taxon>Bacillati</taxon>
        <taxon>Actinomycetota</taxon>
        <taxon>Actinomycetes</taxon>
        <taxon>Bifidobacteriales</taxon>
        <taxon>Bifidobacteriaceae</taxon>
        <taxon>Bifidobacterium</taxon>
    </lineage>
</organism>